<name>A0A553JMF8_SHEHA</name>
<evidence type="ECO:0000313" key="2">
    <source>
        <dbReference type="EMBL" id="TRY13646.1"/>
    </source>
</evidence>
<protein>
    <submittedName>
        <fullName evidence="2">Uncharacterized protein</fullName>
    </submittedName>
</protein>
<gene>
    <name evidence="2" type="ORF">FN961_14390</name>
</gene>
<reference evidence="3" key="1">
    <citation type="submission" date="2019-07" db="EMBL/GenBank/DDBJ databases">
        <title>Shewanella sp. YLB-08 draft genomic sequence.</title>
        <authorList>
            <person name="Yu L."/>
        </authorList>
    </citation>
    <scope>NUCLEOTIDE SEQUENCE [LARGE SCALE GENOMIC DNA]</scope>
    <source>
        <strain evidence="3">JCM 20706</strain>
    </source>
</reference>
<comment type="caution">
    <text evidence="2">The sequence shown here is derived from an EMBL/GenBank/DDBJ whole genome shotgun (WGS) entry which is preliminary data.</text>
</comment>
<accession>A0A553JMF8</accession>
<feature type="signal peptide" evidence="1">
    <location>
        <begin position="1"/>
        <end position="22"/>
    </location>
</feature>
<organism evidence="2 3">
    <name type="scientific">Shewanella hanedai</name>
    <name type="common">Alteromonas hanedai</name>
    <dbReference type="NCBI Taxonomy" id="25"/>
    <lineage>
        <taxon>Bacteria</taxon>
        <taxon>Pseudomonadati</taxon>
        <taxon>Pseudomonadota</taxon>
        <taxon>Gammaproteobacteria</taxon>
        <taxon>Alteromonadales</taxon>
        <taxon>Shewanellaceae</taxon>
        <taxon>Shewanella</taxon>
    </lineage>
</organism>
<feature type="chain" id="PRO_5021908540" evidence="1">
    <location>
        <begin position="23"/>
        <end position="90"/>
    </location>
</feature>
<keyword evidence="3" id="KW-1185">Reference proteome</keyword>
<dbReference type="Proteomes" id="UP000318126">
    <property type="component" value="Unassembled WGS sequence"/>
</dbReference>
<dbReference type="OrthoDB" id="9761532at2"/>
<dbReference type="RefSeq" id="WP_144040876.1">
    <property type="nucleotide sequence ID" value="NZ_BMPL01000036.1"/>
</dbReference>
<evidence type="ECO:0000256" key="1">
    <source>
        <dbReference type="SAM" id="SignalP"/>
    </source>
</evidence>
<sequence length="90" mass="9995">MKYLTKSITLAISCVMAFSVQALSPESQSVADYAVKTYEQAMVDSLTKLVSFKTVATEGMTPDNDPEFIGFKAELKQLALELDLNYFLML</sequence>
<dbReference type="EMBL" id="VKGK01000017">
    <property type="protein sequence ID" value="TRY13646.1"/>
    <property type="molecule type" value="Genomic_DNA"/>
</dbReference>
<proteinExistence type="predicted"/>
<evidence type="ECO:0000313" key="3">
    <source>
        <dbReference type="Proteomes" id="UP000318126"/>
    </source>
</evidence>
<keyword evidence="1" id="KW-0732">Signal</keyword>
<dbReference type="AlphaFoldDB" id="A0A553JMF8"/>